<name>T0K0M7_9SPHN</name>
<keyword evidence="2" id="KW-1185">Reference proteome</keyword>
<protein>
    <submittedName>
        <fullName evidence="1">Uncharacterized protein</fullName>
    </submittedName>
</protein>
<evidence type="ECO:0000313" key="2">
    <source>
        <dbReference type="Proteomes" id="UP000015523"/>
    </source>
</evidence>
<dbReference type="Proteomes" id="UP000015523">
    <property type="component" value="Unassembled WGS sequence"/>
</dbReference>
<comment type="caution">
    <text evidence="1">The sequence shown here is derived from an EMBL/GenBank/DDBJ whole genome shotgun (WGS) entry which is preliminary data.</text>
</comment>
<reference evidence="1 2" key="1">
    <citation type="journal article" date="2013" name="Genome Announc.">
        <title>Draft Genome Sequence of Sphingobium ummariense Strain RL-3, a Hexachlorocyclohexane-Degrading Bacterium.</title>
        <authorList>
            <person name="Kohli P."/>
            <person name="Dua A."/>
            <person name="Sangwan N."/>
            <person name="Oldach P."/>
            <person name="Khurana J.P."/>
            <person name="Lal R."/>
        </authorList>
    </citation>
    <scope>NUCLEOTIDE SEQUENCE [LARGE SCALE GENOMIC DNA]</scope>
    <source>
        <strain evidence="1 2">RL-3</strain>
    </source>
</reference>
<dbReference type="AlphaFoldDB" id="T0K0M7"/>
<organism evidence="1 2">
    <name type="scientific">Sphingobium ummariense RL-3</name>
    <dbReference type="NCBI Taxonomy" id="1346791"/>
    <lineage>
        <taxon>Bacteria</taxon>
        <taxon>Pseudomonadati</taxon>
        <taxon>Pseudomonadota</taxon>
        <taxon>Alphaproteobacteria</taxon>
        <taxon>Sphingomonadales</taxon>
        <taxon>Sphingomonadaceae</taxon>
        <taxon>Sphingobium</taxon>
    </lineage>
</organism>
<dbReference type="PATRIC" id="fig|1346791.3.peg.4181"/>
<sequence>MAGTDYDGIEAVFRIAKKGEQLDTFAIEVLTFHAAVEYELEQVIKKLLPHPDKLFGKGVKFSFPHKARLLCALWQKDPNDADKLNAVLKALEDLRNEVAHRGDIPLKNYKAKLTEAFREIEPATGDDASMLEIAQGISMFIADDAGTLAGFKATLDAFDNLVNERLPKAFGVERKDRT</sequence>
<dbReference type="RefSeq" id="WP_021319893.1">
    <property type="nucleotide sequence ID" value="NZ_AUWY01000127.1"/>
</dbReference>
<dbReference type="EMBL" id="AUWY01000127">
    <property type="protein sequence ID" value="EQB30059.1"/>
    <property type="molecule type" value="Genomic_DNA"/>
</dbReference>
<evidence type="ECO:0000313" key="1">
    <source>
        <dbReference type="EMBL" id="EQB30059.1"/>
    </source>
</evidence>
<accession>T0K0M7</accession>
<dbReference type="eggNOG" id="ENOG5034AU3">
    <property type="taxonomic scope" value="Bacteria"/>
</dbReference>
<proteinExistence type="predicted"/>
<gene>
    <name evidence="1" type="ORF">M529_21640</name>
</gene>
<dbReference type="OrthoDB" id="8480809at2"/>